<feature type="compositionally biased region" description="Basic and acidic residues" evidence="1">
    <location>
        <begin position="10"/>
        <end position="22"/>
    </location>
</feature>
<proteinExistence type="predicted"/>
<name>A0ABX7HS24_9BURK</name>
<feature type="region of interest" description="Disordered" evidence="1">
    <location>
        <begin position="1"/>
        <end position="32"/>
    </location>
</feature>
<dbReference type="RefSeq" id="WP_147318570.1">
    <property type="nucleotide sequence ID" value="NZ_CP032519.1"/>
</dbReference>
<organism evidence="2 3">
    <name type="scientific">Cupriavidus oxalaticus</name>
    <dbReference type="NCBI Taxonomy" id="96344"/>
    <lineage>
        <taxon>Bacteria</taxon>
        <taxon>Pseudomonadati</taxon>
        <taxon>Pseudomonadota</taxon>
        <taxon>Betaproteobacteria</taxon>
        <taxon>Burkholderiales</taxon>
        <taxon>Burkholderiaceae</taxon>
        <taxon>Cupriavidus</taxon>
    </lineage>
</organism>
<evidence type="ECO:0000313" key="2">
    <source>
        <dbReference type="EMBL" id="QRQ92710.1"/>
    </source>
</evidence>
<evidence type="ECO:0000313" key="3">
    <source>
        <dbReference type="Proteomes" id="UP000623307"/>
    </source>
</evidence>
<keyword evidence="3" id="KW-1185">Reference proteome</keyword>
<sequence>MGSQLLQGTQRDDYPVEHHHPVPLDAPMGNLLNTPPKNLHDAALAIDAPMPLNLFGRYGRAAGRHPSHPLTEAMQVHYFLFAVAAAH</sequence>
<reference evidence="2 3" key="1">
    <citation type="submission" date="2021-02" db="EMBL/GenBank/DDBJ databases">
        <title>Complete Genome Sequence of Cupriavidus oxalaticus Strain Ox1, a Soil Oxalate-Degrading Species.</title>
        <authorList>
            <person name="Palmieri F."/>
            <person name="Udriet P."/>
            <person name="Deuasquier M."/>
            <person name="Beaudoing E."/>
            <person name="Johnson S.L."/>
            <person name="Davenport K.W."/>
            <person name="Chain P.S."/>
            <person name="Bindschedler S."/>
            <person name="Junier P."/>
        </authorList>
    </citation>
    <scope>NUCLEOTIDE SEQUENCE [LARGE SCALE GENOMIC DNA]</scope>
    <source>
        <strain evidence="2 3">Ox1</strain>
    </source>
</reference>
<dbReference type="EMBL" id="CP069812">
    <property type="protein sequence ID" value="QRQ92710.1"/>
    <property type="molecule type" value="Genomic_DNA"/>
</dbReference>
<dbReference type="Proteomes" id="UP000623307">
    <property type="component" value="Chromosome 2"/>
</dbReference>
<protein>
    <submittedName>
        <fullName evidence="2">Uncharacterized protein</fullName>
    </submittedName>
</protein>
<gene>
    <name evidence="2" type="ORF">JTE92_21480</name>
</gene>
<evidence type="ECO:0000256" key="1">
    <source>
        <dbReference type="SAM" id="MobiDB-lite"/>
    </source>
</evidence>
<accession>A0ABX7HS24</accession>
<dbReference type="GeneID" id="303492127"/>